<feature type="chain" id="PRO_5020392539" evidence="1">
    <location>
        <begin position="26"/>
        <end position="408"/>
    </location>
</feature>
<evidence type="ECO:0000313" key="3">
    <source>
        <dbReference type="Proteomes" id="UP000305198"/>
    </source>
</evidence>
<gene>
    <name evidence="2" type="ORF">FA869_12570</name>
</gene>
<comment type="caution">
    <text evidence="2">The sequence shown here is derived from an EMBL/GenBank/DDBJ whole genome shotgun (WGS) entry which is preliminary data.</text>
</comment>
<dbReference type="SUPFAM" id="SSF81901">
    <property type="entry name" value="HCP-like"/>
    <property type="match status" value="2"/>
</dbReference>
<dbReference type="Proteomes" id="UP000305198">
    <property type="component" value="Unassembled WGS sequence"/>
</dbReference>
<organism evidence="2 3">
    <name type="scientific">Halopseudomonas bauzanensis</name>
    <dbReference type="NCBI Taxonomy" id="653930"/>
    <lineage>
        <taxon>Bacteria</taxon>
        <taxon>Pseudomonadati</taxon>
        <taxon>Pseudomonadota</taxon>
        <taxon>Gammaproteobacteria</taxon>
        <taxon>Pseudomonadales</taxon>
        <taxon>Pseudomonadaceae</taxon>
        <taxon>Halopseudomonas</taxon>
    </lineage>
</organism>
<keyword evidence="1" id="KW-0732">Signal</keyword>
<dbReference type="PANTHER" id="PTHR11102:SF160">
    <property type="entry name" value="ERAD-ASSOCIATED E3 UBIQUITIN-PROTEIN LIGASE COMPONENT HRD3"/>
    <property type="match status" value="1"/>
</dbReference>
<evidence type="ECO:0000256" key="1">
    <source>
        <dbReference type="SAM" id="SignalP"/>
    </source>
</evidence>
<dbReference type="Pfam" id="PF08238">
    <property type="entry name" value="Sel1"/>
    <property type="match status" value="5"/>
</dbReference>
<dbReference type="AlphaFoldDB" id="A0A4U0YG43"/>
<sequence length="408" mass="44143">MVPQTRELMRALSVLLLSCCLAGCAASPEESSLWSGAGELGQRLMGAVGSGSNDSRAADQAMHAQVAQLLDQPRIDPLTRFLEQHAAQDANDRSYQYILRERNSRCRAIGTRFSQQALTDENLALFRSGYQYSCPDQVDAFAQRLALTPPATASPAETIATGPVSARQQGQANSCYLLFTIKNYQQALPSCIETAERGDAKAQHHLAIILQVNDDPDQAYHWARHSAAQQHAPGQLLLAQLYQQGQGTPIDEVKALTLLEDAAESGLAAAQYEAGVAYLHGSGKAADRGAAQRWLERAAGQDHLPAQLQLADLHFNDSGAEQAYARQWLLRAASQGSATAQYRLGASYMDGTGGPPDYTEAYIWLSHALRNGEPRAKPRIQALTGQLTADQLHTARQRIAAGFSGRLP</sequence>
<dbReference type="InterPro" id="IPR006597">
    <property type="entry name" value="Sel1-like"/>
</dbReference>
<protein>
    <submittedName>
        <fullName evidence="2">Sel1 repeat family protein</fullName>
    </submittedName>
</protein>
<accession>A0A4U0YG43</accession>
<dbReference type="EMBL" id="SWAV01000004">
    <property type="protein sequence ID" value="TKA90880.1"/>
    <property type="molecule type" value="Genomic_DNA"/>
</dbReference>
<name>A0A4U0YG43_9GAMM</name>
<evidence type="ECO:0000313" key="2">
    <source>
        <dbReference type="EMBL" id="TKA90880.1"/>
    </source>
</evidence>
<dbReference type="SMART" id="SM00671">
    <property type="entry name" value="SEL1"/>
    <property type="match status" value="5"/>
</dbReference>
<reference evidence="2 3" key="1">
    <citation type="submission" date="2019-04" db="EMBL/GenBank/DDBJ databases">
        <title>Crypto-aerobic microbial life in anoxic (sulfidic) marine sediments.</title>
        <authorList>
            <person name="Bhattacharya S."/>
            <person name="Roy C."/>
            <person name="Mondal N."/>
            <person name="Sarkar J."/>
            <person name="Mandal S."/>
            <person name="Rameez M.J."/>
            <person name="Ghosh W."/>
        </authorList>
    </citation>
    <scope>NUCLEOTIDE SEQUENCE [LARGE SCALE GENOMIC DNA]</scope>
    <source>
        <strain evidence="2 3">SBBB</strain>
    </source>
</reference>
<feature type="signal peptide" evidence="1">
    <location>
        <begin position="1"/>
        <end position="25"/>
    </location>
</feature>
<proteinExistence type="predicted"/>
<dbReference type="InterPro" id="IPR050767">
    <property type="entry name" value="Sel1_AlgK"/>
</dbReference>
<dbReference type="Gene3D" id="1.25.40.10">
    <property type="entry name" value="Tetratricopeptide repeat domain"/>
    <property type="match status" value="1"/>
</dbReference>
<dbReference type="InterPro" id="IPR011990">
    <property type="entry name" value="TPR-like_helical_dom_sf"/>
</dbReference>
<dbReference type="PANTHER" id="PTHR11102">
    <property type="entry name" value="SEL-1-LIKE PROTEIN"/>
    <property type="match status" value="1"/>
</dbReference>